<proteinExistence type="predicted"/>
<gene>
    <name evidence="1" type="ORF">ESA94_13820</name>
</gene>
<evidence type="ECO:0000313" key="1">
    <source>
        <dbReference type="EMBL" id="RXK59214.1"/>
    </source>
</evidence>
<accession>A0A4V1M7C0</accession>
<dbReference type="AlphaFoldDB" id="A0A4V1M7C0"/>
<name>A0A4V1M7C0_9BACT</name>
<dbReference type="EMBL" id="SDHW01000004">
    <property type="protein sequence ID" value="RXK59214.1"/>
    <property type="molecule type" value="Genomic_DNA"/>
</dbReference>
<organism evidence="1 2">
    <name type="scientific">Lacibacter luteus</name>
    <dbReference type="NCBI Taxonomy" id="2508719"/>
    <lineage>
        <taxon>Bacteria</taxon>
        <taxon>Pseudomonadati</taxon>
        <taxon>Bacteroidota</taxon>
        <taxon>Chitinophagia</taxon>
        <taxon>Chitinophagales</taxon>
        <taxon>Chitinophagaceae</taxon>
        <taxon>Lacibacter</taxon>
    </lineage>
</organism>
<dbReference type="Proteomes" id="UP000290204">
    <property type="component" value="Unassembled WGS sequence"/>
</dbReference>
<protein>
    <submittedName>
        <fullName evidence="1">Uncharacterized protein</fullName>
    </submittedName>
</protein>
<evidence type="ECO:0000313" key="2">
    <source>
        <dbReference type="Proteomes" id="UP000290204"/>
    </source>
</evidence>
<comment type="caution">
    <text evidence="1">The sequence shown here is derived from an EMBL/GenBank/DDBJ whole genome shotgun (WGS) entry which is preliminary data.</text>
</comment>
<reference evidence="1 2" key="1">
    <citation type="submission" date="2019-01" db="EMBL/GenBank/DDBJ databases">
        <title>Lacibacter sp. strain TTM-7.</title>
        <authorList>
            <person name="Chen W.-M."/>
        </authorList>
    </citation>
    <scope>NUCLEOTIDE SEQUENCE [LARGE SCALE GENOMIC DNA]</scope>
    <source>
        <strain evidence="1 2">TTM-7</strain>
    </source>
</reference>
<dbReference type="OrthoDB" id="9759819at2"/>
<keyword evidence="2" id="KW-1185">Reference proteome</keyword>
<dbReference type="RefSeq" id="WP_129131518.1">
    <property type="nucleotide sequence ID" value="NZ_SDHW01000004.1"/>
</dbReference>
<sequence length="450" mass="52650">MEKKRLIRITKNKVFLTPEMSLNLSQTSLAGIHLSFRSVQDIYFEVEVLDYNKVENKITLEVIDYQPKDIEKFKEQNAKAPVLFVHFKPLKWTYIERHLGSYTKSILLKEGIVIEDKAPRANQDTEKSPLSTFKSKAEEYADKLSQNYNTSIPNNVEFKQREPVIEKITEEAKVYFKDADFNLGFVAFSYKSKRLNNTYNLKIENYFLLPEFNAVKSYFPKAFGGKKQFTINITFTLKDKVVTDIVTTSIEIDGINENIIDSIKRERVANLTSTPLRKSIDKSLFTSDDIFNSFDDDLKDGNVFNQTEEDILNFLIEIRNVRNAKHLQFLSGSKHSAKQKLRFTLKPLFGFLFFIEGETKNHFCWELLNSHATYLWSFDKIEADVKFQFKRVEETINIIRDMGREAYKNNFKSNKVDNDLSFCTIEHSNINSAIKEGFVEWRHRLKERLV</sequence>